<evidence type="ECO:0000256" key="14">
    <source>
        <dbReference type="ARBA" id="ARBA00023180"/>
    </source>
</evidence>
<protein>
    <recommendedName>
        <fullName evidence="16">Platelet endothelial cell adhesion molecule</fullName>
    </recommendedName>
</protein>
<evidence type="ECO:0000256" key="3">
    <source>
        <dbReference type="ARBA" id="ARBA00004285"/>
    </source>
</evidence>
<dbReference type="EMBL" id="NBAG03000001">
    <property type="protein sequence ID" value="PNJ01231.1"/>
    <property type="molecule type" value="Genomic_DNA"/>
</dbReference>
<dbReference type="Gene3D" id="2.60.40.10">
    <property type="entry name" value="Immunoglobulins"/>
    <property type="match status" value="1"/>
</dbReference>
<evidence type="ECO:0000256" key="15">
    <source>
        <dbReference type="ARBA" id="ARBA00023319"/>
    </source>
</evidence>
<keyword evidence="11" id="KW-1133">Transmembrane helix</keyword>
<feature type="domain" description="Ig-like" evidence="18">
    <location>
        <begin position="18"/>
        <end position="121"/>
    </location>
</feature>
<keyword evidence="4" id="KW-1003">Cell membrane</keyword>
<evidence type="ECO:0000256" key="4">
    <source>
        <dbReference type="ARBA" id="ARBA00022475"/>
    </source>
</evidence>
<keyword evidence="5" id="KW-0597">Phosphoprotein</keyword>
<evidence type="ECO:0000313" key="19">
    <source>
        <dbReference type="EMBL" id="PNJ01231.1"/>
    </source>
</evidence>
<evidence type="ECO:0000256" key="10">
    <source>
        <dbReference type="ARBA" id="ARBA00022949"/>
    </source>
</evidence>
<evidence type="ECO:0000256" key="11">
    <source>
        <dbReference type="ARBA" id="ARBA00022989"/>
    </source>
</evidence>
<dbReference type="FunFam" id="2.60.40.10:FF:001919">
    <property type="entry name" value="Platelet endothelial cell adhesion molecule"/>
    <property type="match status" value="1"/>
</dbReference>
<evidence type="ECO:0000256" key="13">
    <source>
        <dbReference type="ARBA" id="ARBA00023157"/>
    </source>
</evidence>
<dbReference type="InterPro" id="IPR007110">
    <property type="entry name" value="Ig-like_dom"/>
</dbReference>
<evidence type="ECO:0000259" key="18">
    <source>
        <dbReference type="PROSITE" id="PS50835"/>
    </source>
</evidence>
<comment type="caution">
    <text evidence="19">The sequence shown here is derived from an EMBL/GenBank/DDBJ whole genome shotgun (WGS) entry which is preliminary data.</text>
</comment>
<reference evidence="19" key="1">
    <citation type="submission" date="2017-12" db="EMBL/GenBank/DDBJ databases">
        <title>High-resolution comparative analysis of great ape genomes.</title>
        <authorList>
            <person name="Pollen A."/>
            <person name="Hastie A."/>
            <person name="Hormozdiari F."/>
            <person name="Dougherty M."/>
            <person name="Liu R."/>
            <person name="Chaisson M."/>
            <person name="Hoppe E."/>
            <person name="Hill C."/>
            <person name="Pang A."/>
            <person name="Hillier L."/>
            <person name="Baker C."/>
            <person name="Armstrong J."/>
            <person name="Shendure J."/>
            <person name="Paten B."/>
            <person name="Wilson R."/>
            <person name="Chao H."/>
            <person name="Schneider V."/>
            <person name="Ventura M."/>
            <person name="Kronenberg Z."/>
            <person name="Murali S."/>
            <person name="Gordon D."/>
            <person name="Cantsilieris S."/>
            <person name="Munson K."/>
            <person name="Nelson B."/>
            <person name="Raja A."/>
            <person name="Underwood J."/>
            <person name="Diekhans M."/>
            <person name="Fiddes I."/>
            <person name="Haussler D."/>
            <person name="Eichler E."/>
        </authorList>
    </citation>
    <scope>NUCLEOTIDE SEQUENCE [LARGE SCALE GENOMIC DNA]</scope>
    <source>
        <strain evidence="19">Yerkes chimp pedigree #C0471</strain>
    </source>
</reference>
<dbReference type="SUPFAM" id="SSF48726">
    <property type="entry name" value="Immunoglobulin"/>
    <property type="match status" value="1"/>
</dbReference>
<dbReference type="GO" id="GO:0007155">
    <property type="term" value="P:cell adhesion"/>
    <property type="evidence" value="ECO:0007669"/>
    <property type="project" value="UniProtKB-KW"/>
</dbReference>
<evidence type="ECO:0000256" key="1">
    <source>
        <dbReference type="ARBA" id="ARBA00004251"/>
    </source>
</evidence>
<keyword evidence="7 17" id="KW-0732">Signal</keyword>
<dbReference type="Pfam" id="PF13895">
    <property type="entry name" value="Ig_2"/>
    <property type="match status" value="1"/>
</dbReference>
<keyword evidence="12" id="KW-0472">Membrane</keyword>
<dbReference type="GO" id="GO:0045121">
    <property type="term" value="C:membrane raft"/>
    <property type="evidence" value="ECO:0007669"/>
    <property type="project" value="UniProtKB-SubCell"/>
</dbReference>
<keyword evidence="15" id="KW-0393">Immunoglobulin domain</keyword>
<evidence type="ECO:0000256" key="5">
    <source>
        <dbReference type="ARBA" id="ARBA00022553"/>
    </source>
</evidence>
<comment type="subcellular location">
    <subcellularLocation>
        <location evidence="2">Cell junction</location>
    </subcellularLocation>
    <subcellularLocation>
        <location evidence="1">Cell membrane</location>
        <topology evidence="1">Single-pass type I membrane protein</topology>
    </subcellularLocation>
    <subcellularLocation>
        <location evidence="3">Membrane raft</location>
    </subcellularLocation>
</comment>
<dbReference type="GO" id="GO:0030334">
    <property type="term" value="P:regulation of cell migration"/>
    <property type="evidence" value="ECO:0007669"/>
    <property type="project" value="UniProtKB-ARBA"/>
</dbReference>
<accession>A0A2J8QY90</accession>
<evidence type="ECO:0000256" key="9">
    <source>
        <dbReference type="ARBA" id="ARBA00022889"/>
    </source>
</evidence>
<evidence type="ECO:0000256" key="2">
    <source>
        <dbReference type="ARBA" id="ARBA00004282"/>
    </source>
</evidence>
<feature type="non-terminal residue" evidence="19">
    <location>
        <position position="230"/>
    </location>
</feature>
<evidence type="ECO:0000256" key="16">
    <source>
        <dbReference type="ARBA" id="ARBA00049765"/>
    </source>
</evidence>
<evidence type="ECO:0000256" key="7">
    <source>
        <dbReference type="ARBA" id="ARBA00022729"/>
    </source>
</evidence>
<evidence type="ECO:0000256" key="6">
    <source>
        <dbReference type="ARBA" id="ARBA00022692"/>
    </source>
</evidence>
<evidence type="ECO:0000256" key="17">
    <source>
        <dbReference type="SAM" id="SignalP"/>
    </source>
</evidence>
<keyword evidence="8" id="KW-0677">Repeat</keyword>
<keyword evidence="14" id="KW-0325">Glycoprotein</keyword>
<name>A0A2J8QY90_PANTR</name>
<evidence type="ECO:0000256" key="12">
    <source>
        <dbReference type="ARBA" id="ARBA00023136"/>
    </source>
</evidence>
<gene>
    <name evidence="19" type="ORF">CK820_G0011587</name>
</gene>
<dbReference type="SMART" id="SM00409">
    <property type="entry name" value="IG"/>
    <property type="match status" value="1"/>
</dbReference>
<keyword evidence="6" id="KW-0812">Transmembrane</keyword>
<sequence length="230" mass="26275">MQPRWAQGATMWLGVLLPLLLCSSLEGQENSFTINSVDMKSLPDWTVQNGKNLTLQCFADVSTTSHVKPQHQMLFYKDDVLFYNISSMKSTESYFIPEVRIYDSGTYKCTVIVNNKEKTTAEYQVLVEGVPSPRVTLDKKEAIQGGVVRVNCSVPEEKAPIHFTIEKLELNEKMVKLKREKNSRDQNFVILEFPVEEQDRILFFRCQARIISGIHMQTSESTKSELVTVT</sequence>
<dbReference type="GO" id="GO:0070161">
    <property type="term" value="C:anchoring junction"/>
    <property type="evidence" value="ECO:0007669"/>
    <property type="project" value="UniProtKB-SubCell"/>
</dbReference>
<keyword evidence="10" id="KW-0965">Cell junction</keyword>
<feature type="chain" id="PRO_5014395484" description="Platelet endothelial cell adhesion molecule" evidence="17">
    <location>
        <begin position="28"/>
        <end position="230"/>
    </location>
</feature>
<evidence type="ECO:0000256" key="8">
    <source>
        <dbReference type="ARBA" id="ARBA00022737"/>
    </source>
</evidence>
<feature type="signal peptide" evidence="17">
    <location>
        <begin position="1"/>
        <end position="27"/>
    </location>
</feature>
<proteinExistence type="predicted"/>
<dbReference type="PROSITE" id="PS50835">
    <property type="entry name" value="IG_LIKE"/>
    <property type="match status" value="1"/>
</dbReference>
<dbReference type="InterPro" id="IPR013783">
    <property type="entry name" value="Ig-like_fold"/>
</dbReference>
<dbReference type="InterPro" id="IPR036179">
    <property type="entry name" value="Ig-like_dom_sf"/>
</dbReference>
<keyword evidence="9" id="KW-0130">Cell adhesion</keyword>
<keyword evidence="13" id="KW-1015">Disulfide bond</keyword>
<organism evidence="19">
    <name type="scientific">Pan troglodytes</name>
    <name type="common">Chimpanzee</name>
    <dbReference type="NCBI Taxonomy" id="9598"/>
    <lineage>
        <taxon>Eukaryota</taxon>
        <taxon>Metazoa</taxon>
        <taxon>Chordata</taxon>
        <taxon>Craniata</taxon>
        <taxon>Vertebrata</taxon>
        <taxon>Euteleostomi</taxon>
        <taxon>Mammalia</taxon>
        <taxon>Eutheria</taxon>
        <taxon>Euarchontoglires</taxon>
        <taxon>Primates</taxon>
        <taxon>Haplorrhini</taxon>
        <taxon>Catarrhini</taxon>
        <taxon>Hominidae</taxon>
        <taxon>Pan</taxon>
    </lineage>
</organism>
<dbReference type="GO" id="GO:0005886">
    <property type="term" value="C:plasma membrane"/>
    <property type="evidence" value="ECO:0007669"/>
    <property type="project" value="UniProtKB-SubCell"/>
</dbReference>
<dbReference type="InterPro" id="IPR003599">
    <property type="entry name" value="Ig_sub"/>
</dbReference>
<dbReference type="AlphaFoldDB" id="A0A2J8QY90"/>